<dbReference type="Pfam" id="PF21028">
    <property type="entry name" value="DUF1285_C"/>
    <property type="match status" value="1"/>
</dbReference>
<evidence type="ECO:0000313" key="4">
    <source>
        <dbReference type="Proteomes" id="UP000019760"/>
    </source>
</evidence>
<dbReference type="InterPro" id="IPR048341">
    <property type="entry name" value="DUF1285_N"/>
</dbReference>
<evidence type="ECO:0000259" key="1">
    <source>
        <dbReference type="Pfam" id="PF06938"/>
    </source>
</evidence>
<evidence type="ECO:0000313" key="3">
    <source>
        <dbReference type="EMBL" id="GAJ29948.1"/>
    </source>
</evidence>
<feature type="domain" description="DUF1285" evidence="2">
    <location>
        <begin position="109"/>
        <end position="212"/>
    </location>
</feature>
<dbReference type="Pfam" id="PF06938">
    <property type="entry name" value="DUF1285_N"/>
    <property type="match status" value="1"/>
</dbReference>
<dbReference type="InterPro" id="IPR048342">
    <property type="entry name" value="DUF1285_C"/>
</dbReference>
<dbReference type="Gene3D" id="2.30.270.10">
    <property type="entry name" value="duf1285 protein"/>
    <property type="match status" value="1"/>
</dbReference>
<evidence type="ECO:0000259" key="2">
    <source>
        <dbReference type="Pfam" id="PF21028"/>
    </source>
</evidence>
<evidence type="ECO:0008006" key="5">
    <source>
        <dbReference type="Google" id="ProtNLM"/>
    </source>
</evidence>
<reference evidence="3 4" key="2">
    <citation type="journal article" date="2014" name="FEMS Microbiol. Lett.">
        <title>Draft genomic DNA sequence of the facultatively methylotrophic bacterium Acidomonas methanolica type strain MB58.</title>
        <authorList>
            <person name="Higashiura N."/>
            <person name="Hadano H."/>
            <person name="Hirakawa H."/>
            <person name="Matsutani M."/>
            <person name="Takabe S."/>
            <person name="Matsushita K."/>
            <person name="Azuma Y."/>
        </authorList>
    </citation>
    <scope>NUCLEOTIDE SEQUENCE [LARGE SCALE GENOMIC DNA]</scope>
    <source>
        <strain evidence="3 4">MB58</strain>
    </source>
</reference>
<dbReference type="Gene3D" id="3.10.540.10">
    <property type="entry name" value="duf1285 like domain"/>
    <property type="match status" value="1"/>
</dbReference>
<sequence length="216" mass="23723">MNGLWRTDVTEENERAAFGVVETAADGPCGFVAAARAAPGAEAPAHAPSRDRVLPFLIKRDGTWLYRGTPVRRKPMVCLFGSMLTRDADGGYWLETPMECGSIQVEDAPFLAVQLEFSGRCGRRQTLCLRTNIDEVVCVGPEHPLMVNWNRPCCEESAPVPYVVVRKGEGEWPILARLTRAVYYELAALAVTAQVNGTSCFGVWSGDHFYPLGRSS</sequence>
<accession>A0A023D722</accession>
<dbReference type="Proteomes" id="UP000019760">
    <property type="component" value="Unassembled WGS sequence"/>
</dbReference>
<dbReference type="InterPro" id="IPR023361">
    <property type="entry name" value="DUF1285_beta_roll_sf"/>
</dbReference>
<keyword evidence="4" id="KW-1185">Reference proteome</keyword>
<dbReference type="EMBL" id="BAND01000085">
    <property type="protein sequence ID" value="GAJ29948.1"/>
    <property type="molecule type" value="Genomic_DNA"/>
</dbReference>
<name>A0A023D722_ACIMT</name>
<protein>
    <recommendedName>
        <fullName evidence="5">DUF1285 domain-containing protein</fullName>
    </recommendedName>
</protein>
<proteinExistence type="predicted"/>
<dbReference type="AlphaFoldDB" id="A0A023D722"/>
<organism evidence="3 4">
    <name type="scientific">Acidomonas methanolica NBRC 104435</name>
    <dbReference type="NCBI Taxonomy" id="1231351"/>
    <lineage>
        <taxon>Bacteria</taxon>
        <taxon>Pseudomonadati</taxon>
        <taxon>Pseudomonadota</taxon>
        <taxon>Alphaproteobacteria</taxon>
        <taxon>Acetobacterales</taxon>
        <taxon>Acetobacteraceae</taxon>
        <taxon>Acidomonas</taxon>
    </lineage>
</organism>
<reference evidence="4" key="1">
    <citation type="journal article" date="2014" name="FEMS Microbiol. Lett.">
        <title>Draft Genomic DNA Sequence of the Facultatively Methylotrophic Bacterium Acidomonas methanolica type strain MB58.</title>
        <authorList>
            <person name="Higashiura N."/>
            <person name="Hadano H."/>
            <person name="Hirakawa H."/>
            <person name="Matsutani M."/>
            <person name="Takabe S."/>
            <person name="Matsushita K."/>
            <person name="Azuma Y."/>
        </authorList>
    </citation>
    <scope>NUCLEOTIDE SEQUENCE [LARGE SCALE GENOMIC DNA]</scope>
    <source>
        <strain evidence="4">MB58</strain>
    </source>
</reference>
<feature type="domain" description="DUF1285" evidence="1">
    <location>
        <begin position="48"/>
        <end position="108"/>
    </location>
</feature>
<gene>
    <name evidence="3" type="ORF">Amme_085_076</name>
</gene>
<comment type="caution">
    <text evidence="3">The sequence shown here is derived from an EMBL/GenBank/DDBJ whole genome shotgun (WGS) entry which is preliminary data.</text>
</comment>